<keyword evidence="1" id="KW-0472">Membrane</keyword>
<sequence length="200" mass="21238">MRLIDNLRRPDWLDELHSLLLFAVTGTGLAVVGGVIATLSGRALEVDVASDGALRPDALVGAPPGVSLGNVLHLRVEDPDGAQLTWAILTTLPRQLLILAALVLLWRSVGRARREDPFGPGMAGGFRRLGLLLVVGGPVVWVVEFVARFALSGTAGVGGTYASMDFLVPFAWLFCGFGAFAIGEVLRRGRMLRAELDGVV</sequence>
<reference evidence="2 3" key="1">
    <citation type="submission" date="2017-06" db="EMBL/GenBank/DDBJ databases">
        <authorList>
            <person name="Kim H.J."/>
            <person name="Triplett B.A."/>
        </authorList>
    </citation>
    <scope>NUCLEOTIDE SEQUENCE [LARGE SCALE GENOMIC DNA]</scope>
    <source>
        <strain evidence="2 3">DSM 43151</strain>
    </source>
</reference>
<evidence type="ECO:0008006" key="4">
    <source>
        <dbReference type="Google" id="ProtNLM"/>
    </source>
</evidence>
<dbReference type="RefSeq" id="WP_179277412.1">
    <property type="nucleotide sequence ID" value="NZ_BOMU01000085.1"/>
</dbReference>
<name>A0A239G088_9ACTN</name>
<evidence type="ECO:0000313" key="2">
    <source>
        <dbReference type="EMBL" id="SNS61952.1"/>
    </source>
</evidence>
<keyword evidence="1" id="KW-1133">Transmembrane helix</keyword>
<protein>
    <recommendedName>
        <fullName evidence="4">DUF2975 domain-containing protein</fullName>
    </recommendedName>
</protein>
<evidence type="ECO:0000313" key="3">
    <source>
        <dbReference type="Proteomes" id="UP000198415"/>
    </source>
</evidence>
<dbReference type="Proteomes" id="UP000198415">
    <property type="component" value="Unassembled WGS sequence"/>
</dbReference>
<feature type="transmembrane region" description="Helical" evidence="1">
    <location>
        <begin position="129"/>
        <end position="151"/>
    </location>
</feature>
<organism evidence="2 3">
    <name type="scientific">Actinoplanes regularis</name>
    <dbReference type="NCBI Taxonomy" id="52697"/>
    <lineage>
        <taxon>Bacteria</taxon>
        <taxon>Bacillati</taxon>
        <taxon>Actinomycetota</taxon>
        <taxon>Actinomycetes</taxon>
        <taxon>Micromonosporales</taxon>
        <taxon>Micromonosporaceae</taxon>
        <taxon>Actinoplanes</taxon>
    </lineage>
</organism>
<keyword evidence="3" id="KW-1185">Reference proteome</keyword>
<feature type="transmembrane region" description="Helical" evidence="1">
    <location>
        <begin position="84"/>
        <end position="109"/>
    </location>
</feature>
<evidence type="ECO:0000256" key="1">
    <source>
        <dbReference type="SAM" id="Phobius"/>
    </source>
</evidence>
<keyword evidence="1" id="KW-0812">Transmembrane</keyword>
<dbReference type="InterPro" id="IPR021354">
    <property type="entry name" value="DUF2975"/>
</dbReference>
<dbReference type="AlphaFoldDB" id="A0A239G088"/>
<gene>
    <name evidence="2" type="ORF">SAMN06264365_119110</name>
</gene>
<feature type="transmembrane region" description="Helical" evidence="1">
    <location>
        <begin position="166"/>
        <end position="186"/>
    </location>
</feature>
<dbReference type="EMBL" id="FZNR01000019">
    <property type="protein sequence ID" value="SNS61952.1"/>
    <property type="molecule type" value="Genomic_DNA"/>
</dbReference>
<feature type="transmembrane region" description="Helical" evidence="1">
    <location>
        <begin position="20"/>
        <end position="39"/>
    </location>
</feature>
<dbReference type="Pfam" id="PF11188">
    <property type="entry name" value="DUF2975"/>
    <property type="match status" value="1"/>
</dbReference>
<accession>A0A239G088</accession>
<proteinExistence type="predicted"/>